<evidence type="ECO:0000256" key="9">
    <source>
        <dbReference type="RuleBase" id="RU003695"/>
    </source>
</evidence>
<dbReference type="InParanoid" id="H3BAJ6"/>
<feature type="binding site" evidence="8">
    <location>
        <position position="116"/>
    </location>
    <ligand>
        <name>substrate</name>
    </ligand>
</feature>
<dbReference type="GO" id="GO:0005615">
    <property type="term" value="C:extracellular space"/>
    <property type="evidence" value="ECO:0007669"/>
    <property type="project" value="UniProtKB-ARBA"/>
</dbReference>
<keyword evidence="4" id="KW-0964">Secreted</keyword>
<comment type="subcellular location">
    <subcellularLocation>
        <location evidence="1">Secreted</location>
    </subcellularLocation>
</comment>
<dbReference type="PANTHER" id="PTHR11873:SF2">
    <property type="entry name" value="RETINOL-BINDING PROTEIN 4"/>
    <property type="match status" value="1"/>
</dbReference>
<keyword evidence="5" id="KW-0683">Retinol-binding</keyword>
<keyword evidence="7" id="KW-0732">Signal</keyword>
<reference evidence="11" key="3">
    <citation type="submission" date="2025-09" db="UniProtKB">
        <authorList>
            <consortium name="Ensembl"/>
        </authorList>
    </citation>
    <scope>IDENTIFICATION</scope>
</reference>
<sequence>MLWGLGLAVACCLSFCLAEQDCRVSSIKVKENFDKNRYAGKWYAVAKKDPDGLFLKDDIVASFAVLENGRMSATATGLVTLLSGFTICVKMFGTFTDTDDSAKFLMKYWGAAANLQSGDDDHWIVDTDYDNYAIHYSCRKLNEDGTCNDSYSFIFSRDHNGLNEDTKKIVRKKMEELCLRGKYRLLRYNAYLKGREQTNVR</sequence>
<evidence type="ECO:0000256" key="8">
    <source>
        <dbReference type="PIRSR" id="PIRSR036893-51"/>
    </source>
</evidence>
<dbReference type="EMBL" id="AFYH01034753">
    <property type="status" value="NOT_ANNOTATED_CDS"/>
    <property type="molecule type" value="Genomic_DNA"/>
</dbReference>
<dbReference type="AlphaFoldDB" id="H3BAJ6"/>
<reference evidence="11" key="2">
    <citation type="submission" date="2025-08" db="UniProtKB">
        <authorList>
            <consortium name="Ensembl"/>
        </authorList>
    </citation>
    <scope>IDENTIFICATION</scope>
</reference>
<dbReference type="PROSITE" id="PS00213">
    <property type="entry name" value="LIPOCALIN"/>
    <property type="match status" value="1"/>
</dbReference>
<accession>H3BAJ6</accession>
<evidence type="ECO:0000256" key="3">
    <source>
        <dbReference type="ARBA" id="ARBA00022448"/>
    </source>
</evidence>
<dbReference type="GO" id="GO:0019841">
    <property type="term" value="F:retinol binding"/>
    <property type="evidence" value="ECO:0007669"/>
    <property type="project" value="UniProtKB-KW"/>
</dbReference>
<dbReference type="OMA" id="KYWGMAS"/>
<dbReference type="GO" id="GO:0001889">
    <property type="term" value="P:liver development"/>
    <property type="evidence" value="ECO:0007669"/>
    <property type="project" value="Ensembl"/>
</dbReference>
<dbReference type="InterPro" id="IPR012674">
    <property type="entry name" value="Calycin"/>
</dbReference>
<evidence type="ECO:0000256" key="4">
    <source>
        <dbReference type="ARBA" id="ARBA00022525"/>
    </source>
</evidence>
<dbReference type="GeneTree" id="ENSGT00510000047107"/>
<keyword evidence="6" id="KW-1015">Disulfide bond</keyword>
<protein>
    <submittedName>
        <fullName evidence="11">Retinol binding protein 4</fullName>
    </submittedName>
</protein>
<evidence type="ECO:0000256" key="6">
    <source>
        <dbReference type="ARBA" id="ARBA00023157"/>
    </source>
</evidence>
<dbReference type="GO" id="GO:0032526">
    <property type="term" value="P:response to retinoic acid"/>
    <property type="evidence" value="ECO:0007669"/>
    <property type="project" value="Ensembl"/>
</dbReference>
<dbReference type="STRING" id="7897.ENSLACP00000018917"/>
<keyword evidence="3" id="KW-0813">Transport</keyword>
<dbReference type="Ensembl" id="ENSLACT00000019050.1">
    <property type="protein sequence ID" value="ENSLACP00000018917.1"/>
    <property type="gene ID" value="ENSLACG00000016645.2"/>
</dbReference>
<dbReference type="InterPro" id="IPR000566">
    <property type="entry name" value="Lipocln_cytosolic_FA-bd_dom"/>
</dbReference>
<dbReference type="PRINTS" id="PR01174">
    <property type="entry name" value="RETINOLBNDNG"/>
</dbReference>
<reference evidence="12" key="1">
    <citation type="submission" date="2011-08" db="EMBL/GenBank/DDBJ databases">
        <title>The draft genome of Latimeria chalumnae.</title>
        <authorList>
            <person name="Di Palma F."/>
            <person name="Alfoldi J."/>
            <person name="Johnson J."/>
            <person name="Berlin A."/>
            <person name="Gnerre S."/>
            <person name="Jaffe D."/>
            <person name="MacCallum I."/>
            <person name="Young S."/>
            <person name="Walker B.J."/>
            <person name="Lander E."/>
            <person name="Lindblad-Toh K."/>
        </authorList>
    </citation>
    <scope>NUCLEOTIDE SEQUENCE [LARGE SCALE GENOMIC DNA]</scope>
    <source>
        <strain evidence="12">Wild caught</strain>
    </source>
</reference>
<keyword evidence="12" id="KW-1185">Reference proteome</keyword>
<proteinExistence type="inferred from homology"/>
<feature type="domain" description="Lipocalin/cytosolic fatty-acid binding" evidence="10">
    <location>
        <begin position="39"/>
        <end position="172"/>
    </location>
</feature>
<evidence type="ECO:0000313" key="12">
    <source>
        <dbReference type="Proteomes" id="UP000008672"/>
    </source>
</evidence>
<dbReference type="InterPro" id="IPR022272">
    <property type="entry name" value="Lipocalin_CS"/>
</dbReference>
<feature type="chain" id="PRO_5045015808" evidence="7">
    <location>
        <begin position="19"/>
        <end position="201"/>
    </location>
</feature>
<dbReference type="PIRSF" id="PIRSF036893">
    <property type="entry name" value="Lipocalin_ApoD"/>
    <property type="match status" value="1"/>
</dbReference>
<dbReference type="GO" id="GO:0034632">
    <property type="term" value="F:retinol transmembrane transporter activity"/>
    <property type="evidence" value="ECO:0007669"/>
    <property type="project" value="InterPro"/>
</dbReference>
<dbReference type="SUPFAM" id="SSF50814">
    <property type="entry name" value="Lipocalins"/>
    <property type="match status" value="1"/>
</dbReference>
<dbReference type="FunCoup" id="H3BAJ6">
    <property type="interactions" value="203"/>
</dbReference>
<dbReference type="InterPro" id="IPR002449">
    <property type="entry name" value="Retinol-bd/Purpurin"/>
</dbReference>
<dbReference type="Pfam" id="PF00061">
    <property type="entry name" value="Lipocalin"/>
    <property type="match status" value="1"/>
</dbReference>
<feature type="signal peptide" evidence="7">
    <location>
        <begin position="1"/>
        <end position="18"/>
    </location>
</feature>
<dbReference type="PRINTS" id="PR00179">
    <property type="entry name" value="LIPOCALIN"/>
</dbReference>
<dbReference type="InterPro" id="IPR022271">
    <property type="entry name" value="Lipocalin_ApoD"/>
</dbReference>
<evidence type="ECO:0000313" key="11">
    <source>
        <dbReference type="Ensembl" id="ENSLACP00000018917.1"/>
    </source>
</evidence>
<evidence type="ECO:0000259" key="10">
    <source>
        <dbReference type="Pfam" id="PF00061"/>
    </source>
</evidence>
<dbReference type="Bgee" id="ENSLACG00000016645">
    <property type="expression patterns" value="Expressed in pharyngeal gill and 6 other cell types or tissues"/>
</dbReference>
<dbReference type="Proteomes" id="UP000008672">
    <property type="component" value="Unassembled WGS sequence"/>
</dbReference>
<evidence type="ECO:0000256" key="5">
    <source>
        <dbReference type="ARBA" id="ARBA00023072"/>
    </source>
</evidence>
<organism evidence="11 12">
    <name type="scientific">Latimeria chalumnae</name>
    <name type="common">Coelacanth</name>
    <dbReference type="NCBI Taxonomy" id="7897"/>
    <lineage>
        <taxon>Eukaryota</taxon>
        <taxon>Metazoa</taxon>
        <taxon>Chordata</taxon>
        <taxon>Craniata</taxon>
        <taxon>Vertebrata</taxon>
        <taxon>Euteleostomi</taxon>
        <taxon>Coelacanthiformes</taxon>
        <taxon>Coelacanthidae</taxon>
        <taxon>Latimeria</taxon>
    </lineage>
</organism>
<evidence type="ECO:0000256" key="2">
    <source>
        <dbReference type="ARBA" id="ARBA00006889"/>
    </source>
</evidence>
<dbReference type="eggNOG" id="ENOG502RXEW">
    <property type="taxonomic scope" value="Eukaryota"/>
</dbReference>
<evidence type="ECO:0000256" key="7">
    <source>
        <dbReference type="PIRNR" id="PIRNR036893"/>
    </source>
</evidence>
<evidence type="ECO:0000256" key="1">
    <source>
        <dbReference type="ARBA" id="ARBA00004613"/>
    </source>
</evidence>
<gene>
    <name evidence="11" type="primary">RBP4</name>
</gene>
<dbReference type="Gene3D" id="2.40.128.20">
    <property type="match status" value="1"/>
</dbReference>
<name>H3BAJ6_LATCH</name>
<dbReference type="PANTHER" id="PTHR11873">
    <property type="entry name" value="RETINOL-BINDING PROTEIN 4"/>
    <property type="match status" value="1"/>
</dbReference>
<comment type="similarity">
    <text evidence="2 7 9">Belongs to the calycin superfamily. Lipocalin family.</text>
</comment>